<sequence>MVGFVNVPGYPHLVVTADMELGWCYNTLSNECEPIPLAPPPPVGLQHQPSFLAGVAQPTPYSSMAPSGQAASYQQPWGIQQPQQFTAGPVQPGPYPSSQPVGLQHRQVFSTGVAQPTLYSPMASLGRATSYQQPRGFQQPQQFVTSPAQPGSYLPSQSVGFQHQQVSSTGPVQHGLYPPFVASSGQATSHQQPWGLQQPQQFATGPAQPGSYLPSQPAGYQHQQVFSAGPAQPGLYSSPVAPYGQTASHQQPRGLQQPHQSSFAVAAQPAPQAFNGPVMQNVRQTSNMSDNEHVRAMGAWTQQMPIRENTNGTGPSAAPAQGPSSAPKVVIDFTGDDDDEREVEEFVEEPSTMWVTSCPQLRQRLVYISSRAQSGPTTYMGLLQCSMYQDRHREGLKKYCNRFWPSDEEALADVREMARYFIDAQKMFWIHGVWDDAATAEEMADVVLQKRALAAGLSKEKDEEIERRRVRAEMVAIARLSKTKRAKKEAAQRAKEAAAAEKKAQKEAKAEEKRVQAAEKRAQAEAKLQEKKRKRADALAAPKTKRVKSTPAPPPAPISVPAAAAEPVEEEDLLAAFDAFPPSPVPAAAAANPIAEEDLLAAFEAFPASPSPAPEEESTLLAAFAEDESENGDDFASELVIEDPEEGNTSSGDIPTALALQEQVPSPPISPLLPLAQRATSDDDEEGFGTPPVPSSPLVVARGPQEEVALRTPPASQTPSPLVAEDDDLGSLFGDDEAGSLFGDDNVGSLFEDDEVNSLFEDDNLGSLFGDEEEAVPSPPAPAPVVEDDNDDAADSLFGDPDPSLEEDEPEEEEEEEESEEVQCWRRRCEVARSEVAVKEAARVELCGRRDFLAHALLKKRFDKSIEKAEAEKAEKERELQVLLDSAPRGSRGVGGSE</sequence>
<feature type="compositionally biased region" description="Acidic residues" evidence="1">
    <location>
        <begin position="724"/>
        <end position="738"/>
    </location>
</feature>
<proteinExistence type="predicted"/>
<dbReference type="Proteomes" id="UP000799771">
    <property type="component" value="Unassembled WGS sequence"/>
</dbReference>
<feature type="compositionally biased region" description="Low complexity" evidence="1">
    <location>
        <begin position="191"/>
        <end position="201"/>
    </location>
</feature>
<feature type="region of interest" description="Disordered" evidence="1">
    <location>
        <begin position="875"/>
        <end position="898"/>
    </location>
</feature>
<feature type="compositionally biased region" description="Low complexity" evidence="1">
    <location>
        <begin position="132"/>
        <end position="143"/>
    </location>
</feature>
<dbReference type="GeneID" id="54413451"/>
<feature type="compositionally biased region" description="Basic and acidic residues" evidence="1">
    <location>
        <begin position="498"/>
        <end position="529"/>
    </location>
</feature>
<accession>A0A6A6A6V8</accession>
<feature type="compositionally biased region" description="Low complexity" evidence="1">
    <location>
        <begin position="312"/>
        <end position="327"/>
    </location>
</feature>
<dbReference type="RefSeq" id="XP_033521196.1">
    <property type="nucleotide sequence ID" value="XM_033673019.1"/>
</dbReference>
<feature type="region of interest" description="Disordered" evidence="1">
    <location>
        <begin position="129"/>
        <end position="266"/>
    </location>
</feature>
<feature type="compositionally biased region" description="Acidic residues" evidence="1">
    <location>
        <begin position="751"/>
        <end position="775"/>
    </location>
</feature>
<keyword evidence="3" id="KW-1185">Reference proteome</keyword>
<evidence type="ECO:0000256" key="1">
    <source>
        <dbReference type="SAM" id="MobiDB-lite"/>
    </source>
</evidence>
<feature type="region of interest" description="Disordered" evidence="1">
    <location>
        <begin position="607"/>
        <end position="823"/>
    </location>
</feature>
<protein>
    <submittedName>
        <fullName evidence="2">Uncharacterized protein</fullName>
    </submittedName>
</protein>
<dbReference type="EMBL" id="ML977512">
    <property type="protein sequence ID" value="KAF2126804.1"/>
    <property type="molecule type" value="Genomic_DNA"/>
</dbReference>
<gene>
    <name evidence="2" type="ORF">P153DRAFT_433316</name>
</gene>
<feature type="region of interest" description="Disordered" evidence="1">
    <location>
        <begin position="498"/>
        <end position="565"/>
    </location>
</feature>
<name>A0A6A6A6V8_9PLEO</name>
<feature type="compositionally biased region" description="Polar residues" evidence="1">
    <location>
        <begin position="245"/>
        <end position="260"/>
    </location>
</feature>
<feature type="compositionally biased region" description="Polar residues" evidence="1">
    <location>
        <begin position="144"/>
        <end position="171"/>
    </location>
</feature>
<evidence type="ECO:0000313" key="3">
    <source>
        <dbReference type="Proteomes" id="UP000799771"/>
    </source>
</evidence>
<organism evidence="2 3">
    <name type="scientific">Dothidotthia symphoricarpi CBS 119687</name>
    <dbReference type="NCBI Taxonomy" id="1392245"/>
    <lineage>
        <taxon>Eukaryota</taxon>
        <taxon>Fungi</taxon>
        <taxon>Dikarya</taxon>
        <taxon>Ascomycota</taxon>
        <taxon>Pezizomycotina</taxon>
        <taxon>Dothideomycetes</taxon>
        <taxon>Pleosporomycetidae</taxon>
        <taxon>Pleosporales</taxon>
        <taxon>Dothidotthiaceae</taxon>
        <taxon>Dothidotthia</taxon>
    </lineage>
</organism>
<evidence type="ECO:0000313" key="2">
    <source>
        <dbReference type="EMBL" id="KAF2126804.1"/>
    </source>
</evidence>
<feature type="compositionally biased region" description="Acidic residues" evidence="1">
    <location>
        <begin position="803"/>
        <end position="821"/>
    </location>
</feature>
<reference evidence="2" key="1">
    <citation type="journal article" date="2020" name="Stud. Mycol.">
        <title>101 Dothideomycetes genomes: a test case for predicting lifestyles and emergence of pathogens.</title>
        <authorList>
            <person name="Haridas S."/>
            <person name="Albert R."/>
            <person name="Binder M."/>
            <person name="Bloem J."/>
            <person name="Labutti K."/>
            <person name="Salamov A."/>
            <person name="Andreopoulos B."/>
            <person name="Baker S."/>
            <person name="Barry K."/>
            <person name="Bills G."/>
            <person name="Bluhm B."/>
            <person name="Cannon C."/>
            <person name="Castanera R."/>
            <person name="Culley D."/>
            <person name="Daum C."/>
            <person name="Ezra D."/>
            <person name="Gonzalez J."/>
            <person name="Henrissat B."/>
            <person name="Kuo A."/>
            <person name="Liang C."/>
            <person name="Lipzen A."/>
            <person name="Lutzoni F."/>
            <person name="Magnuson J."/>
            <person name="Mondo S."/>
            <person name="Nolan M."/>
            <person name="Ohm R."/>
            <person name="Pangilinan J."/>
            <person name="Park H.-J."/>
            <person name="Ramirez L."/>
            <person name="Alfaro M."/>
            <person name="Sun H."/>
            <person name="Tritt A."/>
            <person name="Yoshinaga Y."/>
            <person name="Zwiers L.-H."/>
            <person name="Turgeon B."/>
            <person name="Goodwin S."/>
            <person name="Spatafora J."/>
            <person name="Crous P."/>
            <person name="Grigoriev I."/>
        </authorList>
    </citation>
    <scope>NUCLEOTIDE SEQUENCE</scope>
    <source>
        <strain evidence="2">CBS 119687</strain>
    </source>
</reference>
<feature type="compositionally biased region" description="Acidic residues" evidence="1">
    <location>
        <begin position="625"/>
        <end position="646"/>
    </location>
</feature>
<feature type="region of interest" description="Disordered" evidence="1">
    <location>
        <begin position="83"/>
        <end position="102"/>
    </location>
</feature>
<dbReference type="AlphaFoldDB" id="A0A6A6A6V8"/>
<feature type="region of interest" description="Disordered" evidence="1">
    <location>
        <begin position="306"/>
        <end position="328"/>
    </location>
</feature>